<comment type="caution">
    <text evidence="1">The sequence shown here is derived from an EMBL/GenBank/DDBJ whole genome shotgun (WGS) entry which is preliminary data.</text>
</comment>
<dbReference type="Proteomes" id="UP001163846">
    <property type="component" value="Unassembled WGS sequence"/>
</dbReference>
<sequence>MHESLSRELRAVFYNPRDIGYLYLEASFTRSGGISSLREVLREYSDLKLSSLTIVCETELSRCLTIPSSDAEPVFAPGQWVQIKRWTMMPFDSLTRTSVYVKCSYPQPVNHFICQMNNTNARSPSPIYLTIRNHPLTVIVPHRPDSPMTWRKRYYFAPRRNRQT</sequence>
<evidence type="ECO:0000313" key="2">
    <source>
        <dbReference type="Proteomes" id="UP001163846"/>
    </source>
</evidence>
<gene>
    <name evidence="1" type="ORF">F5878DRAFT_373198</name>
</gene>
<name>A0AA38P0Y3_9AGAR</name>
<dbReference type="AlphaFoldDB" id="A0AA38P0Y3"/>
<organism evidence="1 2">
    <name type="scientific">Lentinula raphanica</name>
    <dbReference type="NCBI Taxonomy" id="153919"/>
    <lineage>
        <taxon>Eukaryota</taxon>
        <taxon>Fungi</taxon>
        <taxon>Dikarya</taxon>
        <taxon>Basidiomycota</taxon>
        <taxon>Agaricomycotina</taxon>
        <taxon>Agaricomycetes</taxon>
        <taxon>Agaricomycetidae</taxon>
        <taxon>Agaricales</taxon>
        <taxon>Marasmiineae</taxon>
        <taxon>Omphalotaceae</taxon>
        <taxon>Lentinula</taxon>
    </lineage>
</organism>
<evidence type="ECO:0000313" key="1">
    <source>
        <dbReference type="EMBL" id="KAJ3834126.1"/>
    </source>
</evidence>
<protein>
    <submittedName>
        <fullName evidence="1">Uncharacterized protein</fullName>
    </submittedName>
</protein>
<dbReference type="EMBL" id="MU806577">
    <property type="protein sequence ID" value="KAJ3834126.1"/>
    <property type="molecule type" value="Genomic_DNA"/>
</dbReference>
<proteinExistence type="predicted"/>
<accession>A0AA38P0Y3</accession>
<keyword evidence="2" id="KW-1185">Reference proteome</keyword>
<reference evidence="1" key="1">
    <citation type="submission" date="2022-08" db="EMBL/GenBank/DDBJ databases">
        <authorList>
            <consortium name="DOE Joint Genome Institute"/>
            <person name="Min B."/>
            <person name="Riley R."/>
            <person name="Sierra-Patev S."/>
            <person name="Naranjo-Ortiz M."/>
            <person name="Looney B."/>
            <person name="Konkel Z."/>
            <person name="Slot J.C."/>
            <person name="Sakamoto Y."/>
            <person name="Steenwyk J.L."/>
            <person name="Rokas A."/>
            <person name="Carro J."/>
            <person name="Camarero S."/>
            <person name="Ferreira P."/>
            <person name="Molpeceres G."/>
            <person name="Ruiz-Duenas F.J."/>
            <person name="Serrano A."/>
            <person name="Henrissat B."/>
            <person name="Drula E."/>
            <person name="Hughes K.W."/>
            <person name="Mata J.L."/>
            <person name="Ishikawa N.K."/>
            <person name="Vargas-Isla R."/>
            <person name="Ushijima S."/>
            <person name="Smith C.A."/>
            <person name="Ahrendt S."/>
            <person name="Andreopoulos W."/>
            <person name="He G."/>
            <person name="Labutti K."/>
            <person name="Lipzen A."/>
            <person name="Ng V."/>
            <person name="Sandor L."/>
            <person name="Barry K."/>
            <person name="Martinez A.T."/>
            <person name="Xiao Y."/>
            <person name="Gibbons J.G."/>
            <person name="Terashima K."/>
            <person name="Hibbett D.S."/>
            <person name="Grigoriev I.V."/>
        </authorList>
    </citation>
    <scope>NUCLEOTIDE SEQUENCE</scope>
    <source>
        <strain evidence="1">TFB9207</strain>
    </source>
</reference>